<dbReference type="EMBL" id="SNZP01000001">
    <property type="protein sequence ID" value="TDR82642.1"/>
    <property type="molecule type" value="Genomic_DNA"/>
</dbReference>
<gene>
    <name evidence="2" type="ORF">DFP86_10127</name>
</gene>
<feature type="domain" description="Oxidoreductase-like" evidence="1">
    <location>
        <begin position="9"/>
        <end position="49"/>
    </location>
</feature>
<dbReference type="InterPro" id="IPR019180">
    <property type="entry name" value="Oxidoreductase-like_N"/>
</dbReference>
<dbReference type="Proteomes" id="UP000295611">
    <property type="component" value="Unassembled WGS sequence"/>
</dbReference>
<reference evidence="2 3" key="1">
    <citation type="submission" date="2019-03" db="EMBL/GenBank/DDBJ databases">
        <title>Genomic Encyclopedia of Type Strains, Phase III (KMG-III): the genomes of soil and plant-associated and newly described type strains.</title>
        <authorList>
            <person name="Whitman W."/>
        </authorList>
    </citation>
    <scope>NUCLEOTIDE SEQUENCE [LARGE SCALE GENOMIC DNA]</scope>
    <source>
        <strain evidence="2 3">CECT 8976</strain>
    </source>
</reference>
<dbReference type="Pfam" id="PF09791">
    <property type="entry name" value="Oxidored-like"/>
    <property type="match status" value="1"/>
</dbReference>
<evidence type="ECO:0000259" key="1">
    <source>
        <dbReference type="Pfam" id="PF09791"/>
    </source>
</evidence>
<dbReference type="PANTHER" id="PTHR21193:SF3">
    <property type="entry name" value="OXIDOREDUCTASE-LIKE DOMAIN-CONTAINING PROTEIN 1"/>
    <property type="match status" value="1"/>
</dbReference>
<proteinExistence type="predicted"/>
<comment type="caution">
    <text evidence="2">The sequence shown here is derived from an EMBL/GenBank/DDBJ whole genome shotgun (WGS) entry which is preliminary data.</text>
</comment>
<protein>
    <submittedName>
        <fullName evidence="2">Oxidoreductase family protein</fullName>
    </submittedName>
</protein>
<evidence type="ECO:0000313" key="3">
    <source>
        <dbReference type="Proteomes" id="UP000295611"/>
    </source>
</evidence>
<evidence type="ECO:0000313" key="2">
    <source>
        <dbReference type="EMBL" id="TDR82642.1"/>
    </source>
</evidence>
<dbReference type="InterPro" id="IPR039251">
    <property type="entry name" value="OXLD1"/>
</dbReference>
<dbReference type="PANTHER" id="PTHR21193">
    <property type="entry name" value="OXIDOREDUCTASE-LIKE DOMAIN-CONTAINING PROTEIN 1"/>
    <property type="match status" value="1"/>
</dbReference>
<keyword evidence="3" id="KW-1185">Reference proteome</keyword>
<dbReference type="RefSeq" id="WP_133677976.1">
    <property type="nucleotide sequence ID" value="NZ_SNZP01000001.1"/>
</dbReference>
<organism evidence="2 3">
    <name type="scientific">Paludibacterium purpuratum</name>
    <dbReference type="NCBI Taxonomy" id="1144873"/>
    <lineage>
        <taxon>Bacteria</taxon>
        <taxon>Pseudomonadati</taxon>
        <taxon>Pseudomonadota</taxon>
        <taxon>Betaproteobacteria</taxon>
        <taxon>Neisseriales</taxon>
        <taxon>Chromobacteriaceae</taxon>
        <taxon>Paludibacterium</taxon>
    </lineage>
</organism>
<accession>A0A4R7BEG6</accession>
<sequence>MADVPDDAAPEEPVPPEDSMCCGSGCEFCVWTTYFAELAAYRQALADWQARQGAAREGLNG</sequence>
<name>A0A4R7BEG6_9NEIS</name>
<dbReference type="AlphaFoldDB" id="A0A4R7BEG6"/>
<dbReference type="OrthoDB" id="5797329at2"/>